<dbReference type="GO" id="GO:0005634">
    <property type="term" value="C:nucleus"/>
    <property type="evidence" value="ECO:0007669"/>
    <property type="project" value="UniProtKB-SubCell"/>
</dbReference>
<feature type="compositionally biased region" description="Basic and acidic residues" evidence="6">
    <location>
        <begin position="103"/>
        <end position="115"/>
    </location>
</feature>
<dbReference type="PANTHER" id="PTHR45629">
    <property type="entry name" value="SNF2/RAD54 FAMILY MEMBER"/>
    <property type="match status" value="1"/>
</dbReference>
<dbReference type="PROSITE" id="PS51192">
    <property type="entry name" value="HELICASE_ATP_BIND_1"/>
    <property type="match status" value="1"/>
</dbReference>
<dbReference type="InterPro" id="IPR027417">
    <property type="entry name" value="P-loop_NTPase"/>
</dbReference>
<comment type="caution">
    <text evidence="8">The sequence shown here is derived from an EMBL/GenBank/DDBJ whole genome shotgun (WGS) entry which is preliminary data.</text>
</comment>
<keyword evidence="3" id="KW-0378">Hydrolase</keyword>
<gene>
    <name evidence="8" type="ORF">NLI96_g4254</name>
</gene>
<feature type="compositionally biased region" description="Acidic residues" evidence="6">
    <location>
        <begin position="172"/>
        <end position="181"/>
    </location>
</feature>
<feature type="compositionally biased region" description="Acidic residues" evidence="6">
    <location>
        <begin position="89"/>
        <end position="102"/>
    </location>
</feature>
<proteinExistence type="predicted"/>
<feature type="region of interest" description="Disordered" evidence="6">
    <location>
        <begin position="85"/>
        <end position="189"/>
    </location>
</feature>
<dbReference type="GO" id="GO:0016787">
    <property type="term" value="F:hydrolase activity"/>
    <property type="evidence" value="ECO:0007669"/>
    <property type="project" value="UniProtKB-KW"/>
</dbReference>
<dbReference type="InterPro" id="IPR050496">
    <property type="entry name" value="SNF2_RAD54_helicase_repair"/>
</dbReference>
<dbReference type="InterPro" id="IPR000330">
    <property type="entry name" value="SNF2_N"/>
</dbReference>
<accession>A0AAD5V586</accession>
<feature type="compositionally biased region" description="Low complexity" evidence="6">
    <location>
        <begin position="54"/>
        <end position="66"/>
    </location>
</feature>
<evidence type="ECO:0000259" key="7">
    <source>
        <dbReference type="PROSITE" id="PS51192"/>
    </source>
</evidence>
<dbReference type="InterPro" id="IPR014001">
    <property type="entry name" value="Helicase_ATP-bd"/>
</dbReference>
<dbReference type="AlphaFoldDB" id="A0AAD5V586"/>
<evidence type="ECO:0000256" key="5">
    <source>
        <dbReference type="ARBA" id="ARBA00023242"/>
    </source>
</evidence>
<evidence type="ECO:0000256" key="2">
    <source>
        <dbReference type="ARBA" id="ARBA00022741"/>
    </source>
</evidence>
<feature type="domain" description="Helicase ATP-binding" evidence="7">
    <location>
        <begin position="297"/>
        <end position="475"/>
    </location>
</feature>
<dbReference type="EMBL" id="JANAWD010000122">
    <property type="protein sequence ID" value="KAJ3486415.1"/>
    <property type="molecule type" value="Genomic_DNA"/>
</dbReference>
<evidence type="ECO:0000313" key="8">
    <source>
        <dbReference type="EMBL" id="KAJ3486415.1"/>
    </source>
</evidence>
<keyword evidence="2" id="KW-0547">Nucleotide-binding</keyword>
<comment type="subcellular location">
    <subcellularLocation>
        <location evidence="1">Nucleus</location>
    </subcellularLocation>
</comment>
<dbReference type="Gene3D" id="3.40.50.10810">
    <property type="entry name" value="Tandem AAA-ATPase domain"/>
    <property type="match status" value="1"/>
</dbReference>
<dbReference type="SMART" id="SM00487">
    <property type="entry name" value="DEXDc"/>
    <property type="match status" value="1"/>
</dbReference>
<evidence type="ECO:0000256" key="1">
    <source>
        <dbReference type="ARBA" id="ARBA00004123"/>
    </source>
</evidence>
<evidence type="ECO:0000313" key="9">
    <source>
        <dbReference type="Proteomes" id="UP001212997"/>
    </source>
</evidence>
<organism evidence="8 9">
    <name type="scientific">Meripilus lineatus</name>
    <dbReference type="NCBI Taxonomy" id="2056292"/>
    <lineage>
        <taxon>Eukaryota</taxon>
        <taxon>Fungi</taxon>
        <taxon>Dikarya</taxon>
        <taxon>Basidiomycota</taxon>
        <taxon>Agaricomycotina</taxon>
        <taxon>Agaricomycetes</taxon>
        <taxon>Polyporales</taxon>
        <taxon>Meripilaceae</taxon>
        <taxon>Meripilus</taxon>
    </lineage>
</organism>
<dbReference type="PANTHER" id="PTHR45629:SF7">
    <property type="entry name" value="DNA EXCISION REPAIR PROTEIN ERCC-6-RELATED"/>
    <property type="match status" value="1"/>
</dbReference>
<keyword evidence="5" id="KW-0539">Nucleus</keyword>
<dbReference type="Proteomes" id="UP001212997">
    <property type="component" value="Unassembled WGS sequence"/>
</dbReference>
<dbReference type="GO" id="GO:0005524">
    <property type="term" value="F:ATP binding"/>
    <property type="evidence" value="ECO:0007669"/>
    <property type="project" value="InterPro"/>
</dbReference>
<feature type="compositionally biased region" description="Acidic residues" evidence="6">
    <location>
        <begin position="224"/>
        <end position="241"/>
    </location>
</feature>
<dbReference type="FunFam" id="3.40.50.10810:FF:000019">
    <property type="entry name" value="DNA excision repair protein ERCC-6-like 2 isoform X1"/>
    <property type="match status" value="1"/>
</dbReference>
<feature type="region of interest" description="Disordered" evidence="6">
    <location>
        <begin position="205"/>
        <end position="241"/>
    </location>
</feature>
<keyword evidence="9" id="KW-1185">Reference proteome</keyword>
<dbReference type="Pfam" id="PF00176">
    <property type="entry name" value="SNF2-rel_dom"/>
    <property type="match status" value="1"/>
</dbReference>
<evidence type="ECO:0000256" key="4">
    <source>
        <dbReference type="ARBA" id="ARBA00022840"/>
    </source>
</evidence>
<evidence type="ECO:0000256" key="6">
    <source>
        <dbReference type="SAM" id="MobiDB-lite"/>
    </source>
</evidence>
<protein>
    <recommendedName>
        <fullName evidence="7">Helicase ATP-binding domain-containing protein</fullName>
    </recommendedName>
</protein>
<sequence>MLSFADYDSDSDFNPGAYVPEPPAPKKRGKKPNLARITQRPKRRETLGHIKDGSSTAKSSTSASSLTVAKLRDEFSAYFVNLGLHSASESEDNGPEDEEEEEAERHTSDDGDHNSDSPSRPSEPGEAGFLPNIGHTNSREKPDQDSVTGRLRGLSHVPPTHRHTHVNASLESETEPEDDDMPIPTQPLPVNLPIITKRGFPEEGLLASPQKKVRFTSTNQGEDSVTEPESDDSVTEPESDVEGVIETTFNPKPDFVRKPGQHVLGPLILDRALGIRVPAPINTFLREYQRDGIRFFWDRYKAGQGGILGDDMGLGSWNLLTKEPFISIDHLTRRDWKEQRKLPPADSTWPTCLIVAPSSVVWNWEREFKTWGYFEVGMYVGTREERASVLQDFKMGRLDVVVTSFDVARRDIDDIDDLPWSCVIVDEAQRLKNPGSKLTSAFDKFASKSRFGLSGTIIQNDYSEMWTILNWANPGSVGTKKQWEGFVAKPLLKGQSKTASPEEHVNAVLVARILKDKVLPRFFLRRTKLIIKDQVCRLFIPDAVTLRILLTR</sequence>
<evidence type="ECO:0000256" key="3">
    <source>
        <dbReference type="ARBA" id="ARBA00022801"/>
    </source>
</evidence>
<dbReference type="InterPro" id="IPR038718">
    <property type="entry name" value="SNF2-like_sf"/>
</dbReference>
<name>A0AAD5V586_9APHY</name>
<keyword evidence="4" id="KW-0067">ATP-binding</keyword>
<feature type="region of interest" description="Disordered" evidence="6">
    <location>
        <begin position="1"/>
        <end position="66"/>
    </location>
</feature>
<feature type="compositionally biased region" description="Basic residues" evidence="6">
    <location>
        <begin position="25"/>
        <end position="43"/>
    </location>
</feature>
<reference evidence="8" key="1">
    <citation type="submission" date="2022-07" db="EMBL/GenBank/DDBJ databases">
        <title>Genome Sequence of Physisporinus lineatus.</title>
        <authorList>
            <person name="Buettner E."/>
        </authorList>
    </citation>
    <scope>NUCLEOTIDE SEQUENCE</scope>
    <source>
        <strain evidence="8">VT162</strain>
    </source>
</reference>
<dbReference type="SUPFAM" id="SSF52540">
    <property type="entry name" value="P-loop containing nucleoside triphosphate hydrolases"/>
    <property type="match status" value="1"/>
</dbReference>